<dbReference type="Pfam" id="PF01370">
    <property type="entry name" value="Epimerase"/>
    <property type="match status" value="1"/>
</dbReference>
<evidence type="ECO:0000313" key="2">
    <source>
        <dbReference type="EMBL" id="MFD1483032.1"/>
    </source>
</evidence>
<dbReference type="RefSeq" id="WP_131578557.1">
    <property type="nucleotide sequence ID" value="NZ_CBCSAJ010000119.1"/>
</dbReference>
<proteinExistence type="predicted"/>
<dbReference type="PANTHER" id="PTHR48079">
    <property type="entry name" value="PROTEIN YEEZ"/>
    <property type="match status" value="1"/>
</dbReference>
<accession>A0ABW4DZ80</accession>
<dbReference type="CDD" id="cd08946">
    <property type="entry name" value="SDR_e"/>
    <property type="match status" value="1"/>
</dbReference>
<reference evidence="3" key="1">
    <citation type="journal article" date="2019" name="Int. J. Syst. Evol. Microbiol.">
        <title>The Global Catalogue of Microorganisms (GCM) 10K type strain sequencing project: providing services to taxonomists for standard genome sequencing and annotation.</title>
        <authorList>
            <consortium name="The Broad Institute Genomics Platform"/>
            <consortium name="The Broad Institute Genome Sequencing Center for Infectious Disease"/>
            <person name="Wu L."/>
            <person name="Ma J."/>
        </authorList>
    </citation>
    <scope>NUCLEOTIDE SEQUENCE [LARGE SCALE GENOMIC DNA]</scope>
    <source>
        <strain evidence="3">CCM 8875</strain>
    </source>
</reference>
<evidence type="ECO:0000313" key="3">
    <source>
        <dbReference type="Proteomes" id="UP001597302"/>
    </source>
</evidence>
<dbReference type="Gene3D" id="3.40.50.720">
    <property type="entry name" value="NAD(P)-binding Rossmann-like Domain"/>
    <property type="match status" value="1"/>
</dbReference>
<comment type="caution">
    <text evidence="2">The sequence shown here is derived from an EMBL/GenBank/DDBJ whole genome shotgun (WGS) entry which is preliminary data.</text>
</comment>
<protein>
    <submittedName>
        <fullName evidence="2">NAD-dependent epimerase/dehydratase family protein</fullName>
    </submittedName>
</protein>
<dbReference type="InterPro" id="IPR001509">
    <property type="entry name" value="Epimerase_deHydtase"/>
</dbReference>
<dbReference type="Proteomes" id="UP001597302">
    <property type="component" value="Unassembled WGS sequence"/>
</dbReference>
<evidence type="ECO:0000259" key="1">
    <source>
        <dbReference type="Pfam" id="PF01370"/>
    </source>
</evidence>
<dbReference type="SUPFAM" id="SSF51735">
    <property type="entry name" value="NAD(P)-binding Rossmann-fold domains"/>
    <property type="match status" value="1"/>
</dbReference>
<dbReference type="InterPro" id="IPR036291">
    <property type="entry name" value="NAD(P)-bd_dom_sf"/>
</dbReference>
<gene>
    <name evidence="2" type="ORF">ACFQ5P_17175</name>
</gene>
<dbReference type="InterPro" id="IPR051783">
    <property type="entry name" value="NAD(P)-dependent_oxidoreduct"/>
</dbReference>
<organism evidence="2 3">
    <name type="scientific">Paracoccus nototheniae</name>
    <dbReference type="NCBI Taxonomy" id="2489002"/>
    <lineage>
        <taxon>Bacteria</taxon>
        <taxon>Pseudomonadati</taxon>
        <taxon>Pseudomonadota</taxon>
        <taxon>Alphaproteobacteria</taxon>
        <taxon>Rhodobacterales</taxon>
        <taxon>Paracoccaceae</taxon>
        <taxon>Paracoccus</taxon>
    </lineage>
</organism>
<keyword evidence="3" id="KW-1185">Reference proteome</keyword>
<name>A0ABW4DZ80_9RHOB</name>
<dbReference type="PANTHER" id="PTHR48079:SF6">
    <property type="entry name" value="NAD(P)-BINDING DOMAIN-CONTAINING PROTEIN-RELATED"/>
    <property type="match status" value="1"/>
</dbReference>
<feature type="domain" description="NAD-dependent epimerase/dehydratase" evidence="1">
    <location>
        <begin position="3"/>
        <end position="200"/>
    </location>
</feature>
<sequence length="270" mass="28966">MQIALTGASGIIGHFAARALTAAGHRVTPLDRAHDWHLGQPARLEGHDALIHCAFAHAPGRYRGGEGCDAPAFIAANLDGTRRLFDQAADQSVGRILFFSSRAVHDGHPPGMRLSDDLPPKPTTLYGEVKAEAEAYLARLPLITCAIRATGVYGPGPAHKWRRLFDDYRAGHPIAPRVATEVHADDLAQALILLLNHPAPPPTLNCSDLILDHHDLLGMVRTLTACPHPPPPRADASHLRLPDCTTLESIGWQPGGLPLLAKTLADLLKA</sequence>
<dbReference type="EMBL" id="JBHTOQ010000038">
    <property type="protein sequence ID" value="MFD1483032.1"/>
    <property type="molecule type" value="Genomic_DNA"/>
</dbReference>